<dbReference type="CDD" id="cd00060">
    <property type="entry name" value="FHA"/>
    <property type="match status" value="1"/>
</dbReference>
<evidence type="ECO:0000256" key="1">
    <source>
        <dbReference type="SAM" id="MobiDB-lite"/>
    </source>
</evidence>
<dbReference type="PROSITE" id="PS50006">
    <property type="entry name" value="FHA_DOMAIN"/>
    <property type="match status" value="1"/>
</dbReference>
<feature type="domain" description="FHA" evidence="2">
    <location>
        <begin position="59"/>
        <end position="118"/>
    </location>
</feature>
<reference evidence="3" key="1">
    <citation type="submission" date="2020-10" db="EMBL/GenBank/DDBJ databases">
        <authorList>
            <person name="Castelo-Branco R."/>
            <person name="Eusebio N."/>
            <person name="Adriana R."/>
            <person name="Vieira A."/>
            <person name="Brugerolle De Fraissinette N."/>
            <person name="Rezende De Castro R."/>
            <person name="Schneider M.P."/>
            <person name="Vasconcelos V."/>
            <person name="Leao P.N."/>
        </authorList>
    </citation>
    <scope>NUCLEOTIDE SEQUENCE</scope>
    <source>
        <strain evidence="3">LEGE 06105</strain>
    </source>
</reference>
<protein>
    <submittedName>
        <fullName evidence="3">FHA domain-containing protein</fullName>
    </submittedName>
</protein>
<dbReference type="SUPFAM" id="SSF49879">
    <property type="entry name" value="SMAD/FHA domain"/>
    <property type="match status" value="1"/>
</dbReference>
<dbReference type="RefSeq" id="WP_193926207.1">
    <property type="nucleotide sequence ID" value="NZ_JADEWL010000283.1"/>
</dbReference>
<feature type="non-terminal residue" evidence="3">
    <location>
        <position position="1"/>
    </location>
</feature>
<dbReference type="Pfam" id="PF00498">
    <property type="entry name" value="FHA"/>
    <property type="match status" value="1"/>
</dbReference>
<evidence type="ECO:0000259" key="2">
    <source>
        <dbReference type="PROSITE" id="PS50006"/>
    </source>
</evidence>
<evidence type="ECO:0000313" key="3">
    <source>
        <dbReference type="EMBL" id="MBE9217175.1"/>
    </source>
</evidence>
<gene>
    <name evidence="3" type="ORF">IQ247_31760</name>
</gene>
<organism evidence="3 4">
    <name type="scientific">Plectonema cf. radiosum LEGE 06105</name>
    <dbReference type="NCBI Taxonomy" id="945769"/>
    <lineage>
        <taxon>Bacteria</taxon>
        <taxon>Bacillati</taxon>
        <taxon>Cyanobacteriota</taxon>
        <taxon>Cyanophyceae</taxon>
        <taxon>Oscillatoriophycideae</taxon>
        <taxon>Oscillatoriales</taxon>
        <taxon>Microcoleaceae</taxon>
        <taxon>Plectonema</taxon>
    </lineage>
</organism>
<dbReference type="Gene3D" id="2.60.200.20">
    <property type="match status" value="1"/>
</dbReference>
<sequence>RQPQEQRTHQPAPDYSTQYQQRYTPPTPPQQTPIPVSNLPVLKLIHATGREFTLCQESGSIGRRTQSMPNPPEIDLTGIPEEGIVSRRHARVFWDWAQNTYMIIDTSTNGIYLNGNLLNSGVSYRLISGDTLQLGQNSLVFFTIAVM</sequence>
<comment type="caution">
    <text evidence="3">The sequence shown here is derived from an EMBL/GenBank/DDBJ whole genome shotgun (WGS) entry which is preliminary data.</text>
</comment>
<dbReference type="SMART" id="SM00240">
    <property type="entry name" value="FHA"/>
    <property type="match status" value="1"/>
</dbReference>
<evidence type="ECO:0000313" key="4">
    <source>
        <dbReference type="Proteomes" id="UP000620559"/>
    </source>
</evidence>
<dbReference type="AlphaFoldDB" id="A0A8J7F9Y5"/>
<keyword evidence="4" id="KW-1185">Reference proteome</keyword>
<feature type="region of interest" description="Disordered" evidence="1">
    <location>
        <begin position="1"/>
        <end position="35"/>
    </location>
</feature>
<dbReference type="InterPro" id="IPR008984">
    <property type="entry name" value="SMAD_FHA_dom_sf"/>
</dbReference>
<dbReference type="EMBL" id="JADEWL010000283">
    <property type="protein sequence ID" value="MBE9217175.1"/>
    <property type="molecule type" value="Genomic_DNA"/>
</dbReference>
<dbReference type="Proteomes" id="UP000620559">
    <property type="component" value="Unassembled WGS sequence"/>
</dbReference>
<proteinExistence type="predicted"/>
<name>A0A8J7F9Y5_9CYAN</name>
<accession>A0A8J7F9Y5</accession>
<dbReference type="InterPro" id="IPR000253">
    <property type="entry name" value="FHA_dom"/>
</dbReference>